<dbReference type="Gene3D" id="1.10.443.10">
    <property type="entry name" value="Intergrase catalytic core"/>
    <property type="match status" value="1"/>
</dbReference>
<dbReference type="Gene3D" id="1.10.150.130">
    <property type="match status" value="1"/>
</dbReference>
<gene>
    <name evidence="8" type="ORF">HMPREF9123_0474</name>
</gene>
<evidence type="ECO:0000256" key="3">
    <source>
        <dbReference type="ARBA" id="ARBA00023125"/>
    </source>
</evidence>
<dbReference type="InterPro" id="IPR053876">
    <property type="entry name" value="Phage_int_M"/>
</dbReference>
<proteinExistence type="inferred from homology"/>
<dbReference type="GO" id="GO:0015074">
    <property type="term" value="P:DNA integration"/>
    <property type="evidence" value="ECO:0007669"/>
    <property type="project" value="UniProtKB-KW"/>
</dbReference>
<accession>F2B9Q1</accession>
<dbReference type="EMBL" id="AFAY01000007">
    <property type="protein sequence ID" value="EGF11837.1"/>
    <property type="molecule type" value="Genomic_DNA"/>
</dbReference>
<dbReference type="RefSeq" id="WP_007341486.1">
    <property type="nucleotide sequence ID" value="NZ_GL878494.1"/>
</dbReference>
<comment type="similarity">
    <text evidence="1">Belongs to the 'phage' integrase family.</text>
</comment>
<dbReference type="PROSITE" id="PS51898">
    <property type="entry name" value="TYR_RECOMBINASE"/>
    <property type="match status" value="1"/>
</dbReference>
<feature type="domain" description="Core-binding (CB)" evidence="7">
    <location>
        <begin position="110"/>
        <end position="191"/>
    </location>
</feature>
<organism evidence="8 9">
    <name type="scientific">Neisseria bacilliformis ATCC BAA-1200</name>
    <dbReference type="NCBI Taxonomy" id="888742"/>
    <lineage>
        <taxon>Bacteria</taxon>
        <taxon>Pseudomonadati</taxon>
        <taxon>Pseudomonadota</taxon>
        <taxon>Betaproteobacteria</taxon>
        <taxon>Neisseriales</taxon>
        <taxon>Neisseriaceae</taxon>
        <taxon>Neisseria</taxon>
    </lineage>
</organism>
<comment type="caution">
    <text evidence="8">The sequence shown here is derived from an EMBL/GenBank/DDBJ whole genome shotgun (WGS) entry which is preliminary data.</text>
</comment>
<dbReference type="InterPro" id="IPR025166">
    <property type="entry name" value="Integrase_DNA_bind_dom"/>
</dbReference>
<keyword evidence="9" id="KW-1185">Reference proteome</keyword>
<protein>
    <submittedName>
        <fullName evidence="8">Phage integrase family site-specific recombinase</fullName>
    </submittedName>
</protein>
<keyword evidence="3 5" id="KW-0238">DNA-binding</keyword>
<dbReference type="GO" id="GO:0003677">
    <property type="term" value="F:DNA binding"/>
    <property type="evidence" value="ECO:0007669"/>
    <property type="project" value="UniProtKB-UniRule"/>
</dbReference>
<dbReference type="PANTHER" id="PTHR30629:SF2">
    <property type="entry name" value="PROPHAGE INTEGRASE INTS-RELATED"/>
    <property type="match status" value="1"/>
</dbReference>
<evidence type="ECO:0000256" key="2">
    <source>
        <dbReference type="ARBA" id="ARBA00022908"/>
    </source>
</evidence>
<dbReference type="AlphaFoldDB" id="F2B9Q1"/>
<dbReference type="PANTHER" id="PTHR30629">
    <property type="entry name" value="PROPHAGE INTEGRASE"/>
    <property type="match status" value="1"/>
</dbReference>
<dbReference type="GO" id="GO:0006310">
    <property type="term" value="P:DNA recombination"/>
    <property type="evidence" value="ECO:0007669"/>
    <property type="project" value="UniProtKB-KW"/>
</dbReference>
<evidence type="ECO:0000259" key="6">
    <source>
        <dbReference type="PROSITE" id="PS51898"/>
    </source>
</evidence>
<dbReference type="InterPro" id="IPR013762">
    <property type="entry name" value="Integrase-like_cat_sf"/>
</dbReference>
<sequence>MHQQIPRKGLSDIALTDRQIRAAKPTGKKQTLSDGGGLSLVVTPAGGKYWQYNFRHDGKQKTLRLGSYPEIPLTKAREKHLQARQMLAEGIDPNASKQQAKQAKQAALKNTFENIAAEWHAYQRPSWTPAHAAKVWRSFEADILPAIGKEPIHTITVKQIQAVIDHVAARGALDTAATVLQRIKAVFNYAIRTERAENNPAVPLTGVIKVPKQKHQPALPQSELTEFYRRLMRENIKQPTRLAMLLIMLTFVRAGELRKAEWADFDFEAREWRIPAEKMKMKAPHIVPLADWTLEILAELKIITGHSRYLFPAVGSPDKPMSENTLSYLTGRMGYSGIATPHGFRSLATDVLNENGYPPDVIERQLAHVEQNKVRAAYHRTEYLPQRHEMMKWYAEFLKQRFDKAVETLAAGV</sequence>
<feature type="domain" description="Tyr recombinase" evidence="6">
    <location>
        <begin position="214"/>
        <end position="391"/>
    </location>
</feature>
<dbReference type="Gene3D" id="3.30.160.390">
    <property type="entry name" value="Integrase, DNA-binding domain"/>
    <property type="match status" value="1"/>
</dbReference>
<dbReference type="CDD" id="cd00801">
    <property type="entry name" value="INT_P4_C"/>
    <property type="match status" value="1"/>
</dbReference>
<name>F2B9Q1_9NEIS</name>
<dbReference type="InterPro" id="IPR038488">
    <property type="entry name" value="Integrase_DNA-bd_sf"/>
</dbReference>
<evidence type="ECO:0000256" key="5">
    <source>
        <dbReference type="PROSITE-ProRule" id="PRU01248"/>
    </source>
</evidence>
<reference evidence="8 9" key="1">
    <citation type="submission" date="2011-02" db="EMBL/GenBank/DDBJ databases">
        <authorList>
            <person name="Muzny D."/>
            <person name="Qin X."/>
            <person name="Deng J."/>
            <person name="Jiang H."/>
            <person name="Liu Y."/>
            <person name="Qu J."/>
            <person name="Song X.-Z."/>
            <person name="Zhang L."/>
            <person name="Thornton R."/>
            <person name="Coyle M."/>
            <person name="Francisco L."/>
            <person name="Jackson L."/>
            <person name="Javaid M."/>
            <person name="Korchina V."/>
            <person name="Kovar C."/>
            <person name="Mata R."/>
            <person name="Mathew T."/>
            <person name="Ngo R."/>
            <person name="Nguyen L."/>
            <person name="Nguyen N."/>
            <person name="Okwuonu G."/>
            <person name="Ongeri F."/>
            <person name="Pham C."/>
            <person name="Simmons D."/>
            <person name="Wilczek-Boney K."/>
            <person name="Hale W."/>
            <person name="Jakkamsetti A."/>
            <person name="Pham P."/>
            <person name="Ruth R."/>
            <person name="San Lucas F."/>
            <person name="Warren J."/>
            <person name="Zhang J."/>
            <person name="Zhao Z."/>
            <person name="Zhou C."/>
            <person name="Zhu D."/>
            <person name="Lee S."/>
            <person name="Bess C."/>
            <person name="Blankenburg K."/>
            <person name="Forbes L."/>
            <person name="Fu Q."/>
            <person name="Gubbala S."/>
            <person name="Hirani K."/>
            <person name="Jayaseelan J.C."/>
            <person name="Lara F."/>
            <person name="Munidasa M."/>
            <person name="Palculict T."/>
            <person name="Patil S."/>
            <person name="Pu L.-L."/>
            <person name="Saada N."/>
            <person name="Tang L."/>
            <person name="Weissenberger G."/>
            <person name="Zhu Y."/>
            <person name="Hemphill L."/>
            <person name="Shang Y."/>
            <person name="Youmans B."/>
            <person name="Ayvaz T."/>
            <person name="Ross M."/>
            <person name="Santibanez J."/>
            <person name="Aqrawi P."/>
            <person name="Gross S."/>
            <person name="Joshi V."/>
            <person name="Fowler G."/>
            <person name="Nazareth L."/>
            <person name="Reid J."/>
            <person name="Worley K."/>
            <person name="Petrosino J."/>
            <person name="Highlander S."/>
            <person name="Gibbs R."/>
        </authorList>
    </citation>
    <scope>NUCLEOTIDE SEQUENCE [LARGE SCALE GENOMIC DNA]</scope>
    <source>
        <strain evidence="8 9">ATCC BAA-1200</strain>
    </source>
</reference>
<dbReference type="STRING" id="267212.GCA_001063965_01363"/>
<dbReference type="Pfam" id="PF13356">
    <property type="entry name" value="Arm-DNA-bind_3"/>
    <property type="match status" value="1"/>
</dbReference>
<dbReference type="Pfam" id="PF22022">
    <property type="entry name" value="Phage_int_M"/>
    <property type="match status" value="1"/>
</dbReference>
<dbReference type="InterPro" id="IPR011010">
    <property type="entry name" value="DNA_brk_join_enz"/>
</dbReference>
<evidence type="ECO:0000256" key="4">
    <source>
        <dbReference type="ARBA" id="ARBA00023172"/>
    </source>
</evidence>
<dbReference type="InterPro" id="IPR002104">
    <property type="entry name" value="Integrase_catalytic"/>
</dbReference>
<dbReference type="InterPro" id="IPR010998">
    <property type="entry name" value="Integrase_recombinase_N"/>
</dbReference>
<evidence type="ECO:0000259" key="7">
    <source>
        <dbReference type="PROSITE" id="PS51900"/>
    </source>
</evidence>
<dbReference type="HOGENOM" id="CLU_027562_0_0_4"/>
<dbReference type="InterPro" id="IPR044068">
    <property type="entry name" value="CB"/>
</dbReference>
<dbReference type="SUPFAM" id="SSF56349">
    <property type="entry name" value="DNA breaking-rejoining enzymes"/>
    <property type="match status" value="1"/>
</dbReference>
<dbReference type="PROSITE" id="PS51900">
    <property type="entry name" value="CB"/>
    <property type="match status" value="1"/>
</dbReference>
<dbReference type="Proteomes" id="UP000004105">
    <property type="component" value="Unassembled WGS sequence"/>
</dbReference>
<dbReference type="InterPro" id="IPR050808">
    <property type="entry name" value="Phage_Integrase"/>
</dbReference>
<dbReference type="Pfam" id="PF00589">
    <property type="entry name" value="Phage_integrase"/>
    <property type="match status" value="1"/>
</dbReference>
<evidence type="ECO:0000256" key="1">
    <source>
        <dbReference type="ARBA" id="ARBA00008857"/>
    </source>
</evidence>
<evidence type="ECO:0000313" key="8">
    <source>
        <dbReference type="EMBL" id="EGF11837.1"/>
    </source>
</evidence>
<keyword evidence="4" id="KW-0233">DNA recombination</keyword>
<evidence type="ECO:0000313" key="9">
    <source>
        <dbReference type="Proteomes" id="UP000004105"/>
    </source>
</evidence>
<keyword evidence="2" id="KW-0229">DNA integration</keyword>